<comment type="caution">
    <text evidence="2">The sequence shown here is derived from an EMBL/GenBank/DDBJ whole genome shotgun (WGS) entry which is preliminary data.</text>
</comment>
<name>A0A4Z2GUR4_9TELE</name>
<dbReference type="OrthoDB" id="9881749at2759"/>
<feature type="coiled-coil region" evidence="1">
    <location>
        <begin position="230"/>
        <end position="264"/>
    </location>
</feature>
<feature type="coiled-coil region" evidence="1">
    <location>
        <begin position="30"/>
        <end position="85"/>
    </location>
</feature>
<proteinExistence type="predicted"/>
<accession>A0A4Z2GUR4</accession>
<evidence type="ECO:0000313" key="3">
    <source>
        <dbReference type="Proteomes" id="UP000314294"/>
    </source>
</evidence>
<gene>
    <name evidence="2" type="primary">CCDC122</name>
    <name evidence="2" type="ORF">EYF80_033342</name>
</gene>
<evidence type="ECO:0000256" key="1">
    <source>
        <dbReference type="SAM" id="Coils"/>
    </source>
</evidence>
<keyword evidence="1" id="KW-0175">Coiled coil</keyword>
<sequence>MSGTQEKPGSSLAKAVVDISQHGFAQKEALKDNKKTLASLKATLSDIKRKGGIAEQELGSKVRRHRALEEELEHLELQTNVMEGRCVVIGRENLELQICITEEEEKARLALAKFNTYREKMAGHRAAFLHAASQTEAHKELEEKRALVRMLTLKKEALKKDLENPNGNTVHMAKSENDSLKREISERRVAIAEKGEQVQKELQTHTQINKDIQIQNRRFEAIQKRLCCQLSRAQANHRQMSEDIHHMERQLAQLKGQLESSQGSFYLRD</sequence>
<protein>
    <submittedName>
        <fullName evidence="2">Coiled-coil domain-containing protein 122</fullName>
    </submittedName>
</protein>
<dbReference type="EMBL" id="SRLO01000428">
    <property type="protein sequence ID" value="TNN56472.1"/>
    <property type="molecule type" value="Genomic_DNA"/>
</dbReference>
<keyword evidence="3" id="KW-1185">Reference proteome</keyword>
<reference evidence="2 3" key="1">
    <citation type="submission" date="2019-03" db="EMBL/GenBank/DDBJ databases">
        <title>First draft genome of Liparis tanakae, snailfish: a comprehensive survey of snailfish specific genes.</title>
        <authorList>
            <person name="Kim W."/>
            <person name="Song I."/>
            <person name="Jeong J.-H."/>
            <person name="Kim D."/>
            <person name="Kim S."/>
            <person name="Ryu S."/>
            <person name="Song J.Y."/>
            <person name="Lee S.K."/>
        </authorList>
    </citation>
    <scope>NUCLEOTIDE SEQUENCE [LARGE SCALE GENOMIC DNA]</scope>
    <source>
        <tissue evidence="2">Muscle</tissue>
    </source>
</reference>
<organism evidence="2 3">
    <name type="scientific">Liparis tanakae</name>
    <name type="common">Tanaka's snailfish</name>
    <dbReference type="NCBI Taxonomy" id="230148"/>
    <lineage>
        <taxon>Eukaryota</taxon>
        <taxon>Metazoa</taxon>
        <taxon>Chordata</taxon>
        <taxon>Craniata</taxon>
        <taxon>Vertebrata</taxon>
        <taxon>Euteleostomi</taxon>
        <taxon>Actinopterygii</taxon>
        <taxon>Neopterygii</taxon>
        <taxon>Teleostei</taxon>
        <taxon>Neoteleostei</taxon>
        <taxon>Acanthomorphata</taxon>
        <taxon>Eupercaria</taxon>
        <taxon>Perciformes</taxon>
        <taxon>Cottioidei</taxon>
        <taxon>Cottales</taxon>
        <taxon>Liparidae</taxon>
        <taxon>Liparis</taxon>
    </lineage>
</organism>
<dbReference type="Proteomes" id="UP000314294">
    <property type="component" value="Unassembled WGS sequence"/>
</dbReference>
<evidence type="ECO:0000313" key="2">
    <source>
        <dbReference type="EMBL" id="TNN56472.1"/>
    </source>
</evidence>
<dbReference type="AlphaFoldDB" id="A0A4Z2GUR4"/>